<dbReference type="InterPro" id="IPR013087">
    <property type="entry name" value="Znf_C2H2_type"/>
</dbReference>
<proteinExistence type="predicted"/>
<dbReference type="GO" id="GO:0005634">
    <property type="term" value="C:nucleus"/>
    <property type="evidence" value="ECO:0007669"/>
    <property type="project" value="TreeGrafter"/>
</dbReference>
<keyword evidence="4" id="KW-0862">Zinc</keyword>
<feature type="domain" description="C2H2-type" evidence="6">
    <location>
        <begin position="334"/>
        <end position="357"/>
    </location>
</feature>
<evidence type="ECO:0000256" key="4">
    <source>
        <dbReference type="ARBA" id="ARBA00022833"/>
    </source>
</evidence>
<dbReference type="EMBL" id="AMYB01000008">
    <property type="protein sequence ID" value="OAC99135.1"/>
    <property type="molecule type" value="Genomic_DNA"/>
</dbReference>
<dbReference type="STRING" id="747725.A0A168HSP4"/>
<dbReference type="GO" id="GO:0000977">
    <property type="term" value="F:RNA polymerase II transcription regulatory region sequence-specific DNA binding"/>
    <property type="evidence" value="ECO:0007669"/>
    <property type="project" value="TreeGrafter"/>
</dbReference>
<dbReference type="AlphaFoldDB" id="A0A168HSP4"/>
<comment type="caution">
    <text evidence="7">The sequence shown here is derived from an EMBL/GenBank/DDBJ whole genome shotgun (WGS) entry which is preliminary data.</text>
</comment>
<evidence type="ECO:0000313" key="7">
    <source>
        <dbReference type="EMBL" id="OAC99135.1"/>
    </source>
</evidence>
<organism evidence="7 8">
    <name type="scientific">Mucor lusitanicus CBS 277.49</name>
    <dbReference type="NCBI Taxonomy" id="747725"/>
    <lineage>
        <taxon>Eukaryota</taxon>
        <taxon>Fungi</taxon>
        <taxon>Fungi incertae sedis</taxon>
        <taxon>Mucoromycota</taxon>
        <taxon>Mucoromycotina</taxon>
        <taxon>Mucoromycetes</taxon>
        <taxon>Mucorales</taxon>
        <taxon>Mucorineae</taxon>
        <taxon>Mucoraceae</taxon>
        <taxon>Mucor</taxon>
    </lineage>
</organism>
<feature type="domain" description="C2H2-type" evidence="6">
    <location>
        <begin position="577"/>
        <end position="600"/>
    </location>
</feature>
<evidence type="ECO:0000256" key="5">
    <source>
        <dbReference type="PROSITE-ProRule" id="PRU00042"/>
    </source>
</evidence>
<evidence type="ECO:0000256" key="2">
    <source>
        <dbReference type="ARBA" id="ARBA00022737"/>
    </source>
</evidence>
<dbReference type="PROSITE" id="PS50157">
    <property type="entry name" value="ZINC_FINGER_C2H2_2"/>
    <property type="match status" value="4"/>
</dbReference>
<keyword evidence="3 5" id="KW-0863">Zinc-finger</keyword>
<protein>
    <submittedName>
        <fullName evidence="7">C2H2-type zinc finger transcription factor</fullName>
    </submittedName>
</protein>
<evidence type="ECO:0000259" key="6">
    <source>
        <dbReference type="PROSITE" id="PS50157"/>
    </source>
</evidence>
<dbReference type="OrthoDB" id="2282805at2759"/>
<dbReference type="SMART" id="SM00355">
    <property type="entry name" value="ZnF_C2H2"/>
    <property type="match status" value="10"/>
</dbReference>
<dbReference type="PROSITE" id="PS00028">
    <property type="entry name" value="ZINC_FINGER_C2H2_1"/>
    <property type="match status" value="6"/>
</dbReference>
<keyword evidence="1" id="KW-0479">Metal-binding</keyword>
<name>A0A168HSP4_MUCCL</name>
<evidence type="ECO:0000313" key="8">
    <source>
        <dbReference type="Proteomes" id="UP000077051"/>
    </source>
</evidence>
<feature type="domain" description="C2H2-type" evidence="6">
    <location>
        <begin position="518"/>
        <end position="546"/>
    </location>
</feature>
<sequence>MKTRLKAKQEDTAMDACLLKREMDTSSTAPHLKPEPHVRHHAIAIDTVKGELEPGVIQVKTEPSCQDVKMADDSDSDMSDGIVKQETIEMSPSLALDTKSHQDEIGSASLRIVAKQESATASPKPRLKTSKELAKAFEKSGRDYFYQCHLCTALKTKLLDLLKHQSSVHKFKYRSRTFKHLELEPDPKDPNFYCRVCETTYPNIKMFKKHFRLVHYMITRTTRSPPSITPLQAIKAEKEYLFPDRDDPNNHCRTCNKSYVSRLRYLSHLAKFHDMPKFKSKQGVLPDIFDPHFYCKSCDRGFGSKPDFRKHCLRWHNLIVPADKDLPSVHDPTFHCKPCDSRFEDKDAFWQHCRQVHHITNFKEKRTRPFCDSCKTSYINEFHYKQHRRVVHGDVVPFILTRTPKLVSDLPPDVNDPNHYCRACDKKLAGRAGYRTHLSLFHDMVLPLIRKTSADPTAKRYIFHKSDTKYHCRTCDKGYPTTIKYREHLEHIHHIQGAASETRAHIPSYLPDPDDPNFYCRTCGKTKQSLEHFRKHLRNIHHMALPKLERKKKLHYVHSSDDEAAASPRKKTSFSFYKCPECNKKMKSERRFAYHTRTAHKAVVKEDPDAPNKVDPLRSGVNGNNACGAHVENDATGLEHHHVQQVHTMGEENQVAVAEDQGTAMTDFLFEEGGGSCFDSVHSNHTPEPMDEDEKFKAVMMNDDLSETVDDIDQALETHHKNSDLL</sequence>
<dbReference type="Proteomes" id="UP000077051">
    <property type="component" value="Unassembled WGS sequence"/>
</dbReference>
<dbReference type="PANTHER" id="PTHR24409:SF295">
    <property type="entry name" value="AZ2-RELATED"/>
    <property type="match status" value="1"/>
</dbReference>
<keyword evidence="8" id="KW-1185">Reference proteome</keyword>
<dbReference type="GO" id="GO:0008270">
    <property type="term" value="F:zinc ion binding"/>
    <property type="evidence" value="ECO:0007669"/>
    <property type="project" value="UniProtKB-KW"/>
</dbReference>
<accession>A0A168HSP4</accession>
<dbReference type="GO" id="GO:0000981">
    <property type="term" value="F:DNA-binding transcription factor activity, RNA polymerase II-specific"/>
    <property type="evidence" value="ECO:0007669"/>
    <property type="project" value="TreeGrafter"/>
</dbReference>
<reference evidence="7 8" key="1">
    <citation type="submission" date="2015-06" db="EMBL/GenBank/DDBJ databases">
        <title>Expansion of signal transduction pathways in fungi by whole-genome duplication.</title>
        <authorList>
            <consortium name="DOE Joint Genome Institute"/>
            <person name="Corrochano L.M."/>
            <person name="Kuo A."/>
            <person name="Marcet-Houben M."/>
            <person name="Polaino S."/>
            <person name="Salamov A."/>
            <person name="Villalobos J.M."/>
            <person name="Alvarez M.I."/>
            <person name="Avalos J."/>
            <person name="Benito E.P."/>
            <person name="Benoit I."/>
            <person name="Burger G."/>
            <person name="Camino L.P."/>
            <person name="Canovas D."/>
            <person name="Cerda-Olmedo E."/>
            <person name="Cheng J.-F."/>
            <person name="Dominguez A."/>
            <person name="Elias M."/>
            <person name="Eslava A.P."/>
            <person name="Glaser F."/>
            <person name="Grimwood J."/>
            <person name="Gutierrez G."/>
            <person name="Heitman J."/>
            <person name="Henrissat B."/>
            <person name="Iturriaga E.A."/>
            <person name="Lang B.F."/>
            <person name="Lavin J.L."/>
            <person name="Lee S."/>
            <person name="Li W."/>
            <person name="Lindquist E."/>
            <person name="Lopez-Garcia S."/>
            <person name="Luque E.M."/>
            <person name="Marcos A.T."/>
            <person name="Martin J."/>
            <person name="Mccluskey K."/>
            <person name="Medina H.R."/>
            <person name="Miralles-Duran A."/>
            <person name="Miyazaki A."/>
            <person name="Munoz-Torres E."/>
            <person name="Oguiza J.A."/>
            <person name="Ohm R."/>
            <person name="Olmedo M."/>
            <person name="Orejas M."/>
            <person name="Ortiz-Castellanos L."/>
            <person name="Pisabarro A.G."/>
            <person name="Rodriguez-Romero J."/>
            <person name="Ruiz-Herrera J."/>
            <person name="Ruiz-Vazquez R."/>
            <person name="Sanz C."/>
            <person name="Schackwitz W."/>
            <person name="Schmutz J."/>
            <person name="Shahriari M."/>
            <person name="Shelest E."/>
            <person name="Silva-Franco F."/>
            <person name="Soanes D."/>
            <person name="Syed K."/>
            <person name="Tagua V.G."/>
            <person name="Talbot N.J."/>
            <person name="Thon M."/>
            <person name="De Vries R.P."/>
            <person name="Wiebenga A."/>
            <person name="Yadav J.S."/>
            <person name="Braun E.L."/>
            <person name="Baker S."/>
            <person name="Garre V."/>
            <person name="Horwitz B."/>
            <person name="Torres-Martinez S."/>
            <person name="Idnurm A."/>
            <person name="Herrera-Estrella A."/>
            <person name="Gabaldon T."/>
            <person name="Grigoriev I.V."/>
        </authorList>
    </citation>
    <scope>NUCLEOTIDE SEQUENCE [LARGE SCALE GENOMIC DNA]</scope>
    <source>
        <strain evidence="7 8">CBS 277.49</strain>
    </source>
</reference>
<keyword evidence="2" id="KW-0677">Repeat</keyword>
<feature type="domain" description="C2H2-type" evidence="6">
    <location>
        <begin position="293"/>
        <end position="321"/>
    </location>
</feature>
<gene>
    <name evidence="7" type="ORF">MUCCIDRAFT_84087</name>
</gene>
<dbReference type="VEuPathDB" id="FungiDB:MUCCIDRAFT_84087"/>
<evidence type="ECO:0000256" key="3">
    <source>
        <dbReference type="ARBA" id="ARBA00022771"/>
    </source>
</evidence>
<dbReference type="PANTHER" id="PTHR24409">
    <property type="entry name" value="ZINC FINGER PROTEIN 142"/>
    <property type="match status" value="1"/>
</dbReference>
<dbReference type="Gene3D" id="3.30.160.60">
    <property type="entry name" value="Classic Zinc Finger"/>
    <property type="match status" value="2"/>
</dbReference>
<evidence type="ECO:0000256" key="1">
    <source>
        <dbReference type="ARBA" id="ARBA00022723"/>
    </source>
</evidence>